<feature type="compositionally biased region" description="Basic and acidic residues" evidence="1">
    <location>
        <begin position="452"/>
        <end position="473"/>
    </location>
</feature>
<evidence type="ECO:0000256" key="1">
    <source>
        <dbReference type="SAM" id="MobiDB-lite"/>
    </source>
</evidence>
<evidence type="ECO:0008006" key="6">
    <source>
        <dbReference type="Google" id="ProtNLM"/>
    </source>
</evidence>
<evidence type="ECO:0000256" key="3">
    <source>
        <dbReference type="SAM" id="SignalP"/>
    </source>
</evidence>
<keyword evidence="3" id="KW-0732">Signal</keyword>
<dbReference type="AlphaFoldDB" id="A0A328KPI0"/>
<evidence type="ECO:0000313" key="5">
    <source>
        <dbReference type="Proteomes" id="UP000249099"/>
    </source>
</evidence>
<keyword evidence="2" id="KW-0812">Transmembrane</keyword>
<feature type="region of interest" description="Disordered" evidence="1">
    <location>
        <begin position="207"/>
        <end position="346"/>
    </location>
</feature>
<proteinExistence type="predicted"/>
<feature type="compositionally biased region" description="Acidic residues" evidence="1">
    <location>
        <begin position="207"/>
        <end position="218"/>
    </location>
</feature>
<reference evidence="4 5" key="1">
    <citation type="submission" date="2017-03" db="EMBL/GenBank/DDBJ databases">
        <title>wgs assembly of Dolosigranulum pigrum KPL CDC strains.</title>
        <authorList>
            <person name="Brugger S.D."/>
            <person name="Pettigrew M."/>
            <person name="Kong Y."/>
            <person name="Lemon K.P."/>
        </authorList>
    </citation>
    <scope>NUCLEOTIDE SEQUENCE [LARGE SCALE GENOMIC DNA]</scope>
    <source>
        <strain evidence="4 5">KPL1931_CDC4294-98</strain>
    </source>
</reference>
<feature type="chain" id="PRO_5038390385" description="Gram-positive cocci surface proteins LPxTG domain-containing protein" evidence="3">
    <location>
        <begin position="26"/>
        <end position="502"/>
    </location>
</feature>
<feature type="signal peptide" evidence="3">
    <location>
        <begin position="1"/>
        <end position="25"/>
    </location>
</feature>
<accession>A0A328KPI0</accession>
<keyword evidence="2" id="KW-0472">Membrane</keyword>
<name>A0A328KPI0_9LACT</name>
<feature type="compositionally biased region" description="Basic and acidic residues" evidence="1">
    <location>
        <begin position="433"/>
        <end position="443"/>
    </location>
</feature>
<evidence type="ECO:0000256" key="2">
    <source>
        <dbReference type="SAM" id="Phobius"/>
    </source>
</evidence>
<dbReference type="Proteomes" id="UP000249099">
    <property type="component" value="Unassembled WGS sequence"/>
</dbReference>
<feature type="compositionally biased region" description="Basic and acidic residues" evidence="1">
    <location>
        <begin position="242"/>
        <end position="329"/>
    </location>
</feature>
<protein>
    <recommendedName>
        <fullName evidence="6">Gram-positive cocci surface proteins LPxTG domain-containing protein</fullName>
    </recommendedName>
</protein>
<comment type="caution">
    <text evidence="4">The sequence shown here is derived from an EMBL/GenBank/DDBJ whole genome shotgun (WGS) entry which is preliminary data.</text>
</comment>
<feature type="region of interest" description="Disordered" evidence="1">
    <location>
        <begin position="433"/>
        <end position="475"/>
    </location>
</feature>
<gene>
    <name evidence="4" type="ORF">B8A44_00900</name>
</gene>
<sequence>MNKYSQLLKKLGLSAAALALSAALAVDSAAAEEADVNAEEGEEVVEDFDVDGFLEGIESEAVETAPEEETVTEAAEEVSTRAAEEVAEVEQNNTIAQPEEVLSLKLESRTSRISSSQLRVYLNLDWRVNKLSGSYQITNSDGKFMDGDNFTTKNRLHDQINLFYTFVGKYPDGVYTFSAEAEADEQDNNQKFADSFKFTVKDGAVVEDEQEASEEPEVETSTPEEPQEPEVTPEPAPEEEKEPEKTPEPEQPADKVDEEKPAADKPAADKQEEQQAETPAKEKPATDKKEEQKQEAPAKEEQKPEAKPEEQKPAADKKEESFDDLRPLEELPLGGHASSFDKNGFPINWSEAKKQAYIEKFGLPKGADKQGSVQSDKQDPELVAKRKDLLARVEASDLTESAKKQLIEVINDLKLENVSGAETAFYHYQKRHYEEVERQKQAQDKQQQNDGQKQDQDKQQDTQKQEARGERLPDTATGAWALGAVGLSTILAGLGVKKFKKD</sequence>
<evidence type="ECO:0000313" key="4">
    <source>
        <dbReference type="EMBL" id="RAN64952.1"/>
    </source>
</evidence>
<dbReference type="EMBL" id="NAQV01000003">
    <property type="protein sequence ID" value="RAN64952.1"/>
    <property type="molecule type" value="Genomic_DNA"/>
</dbReference>
<dbReference type="RefSeq" id="WP_112789733.1">
    <property type="nucleotide sequence ID" value="NZ_NAQV01000003.1"/>
</dbReference>
<keyword evidence="2" id="KW-1133">Transmembrane helix</keyword>
<organism evidence="4 5">
    <name type="scientific">Dolosigranulum pigrum</name>
    <dbReference type="NCBI Taxonomy" id="29394"/>
    <lineage>
        <taxon>Bacteria</taxon>
        <taxon>Bacillati</taxon>
        <taxon>Bacillota</taxon>
        <taxon>Bacilli</taxon>
        <taxon>Lactobacillales</taxon>
        <taxon>Carnobacteriaceae</taxon>
        <taxon>Dolosigranulum</taxon>
    </lineage>
</organism>
<feature type="transmembrane region" description="Helical" evidence="2">
    <location>
        <begin position="478"/>
        <end position="496"/>
    </location>
</feature>